<keyword evidence="7 10" id="KW-1133">Transmembrane helix</keyword>
<keyword evidence="8" id="KW-0406">Ion transport</keyword>
<dbReference type="GO" id="GO:0004427">
    <property type="term" value="F:inorganic diphosphate phosphatase activity"/>
    <property type="evidence" value="ECO:0007669"/>
    <property type="project" value="InterPro"/>
</dbReference>
<feature type="transmembrane region" description="Helical" evidence="10">
    <location>
        <begin position="329"/>
        <end position="350"/>
    </location>
</feature>
<evidence type="ECO:0000256" key="4">
    <source>
        <dbReference type="ARBA" id="ARBA00022692"/>
    </source>
</evidence>
<keyword evidence="3" id="KW-0813">Transport</keyword>
<evidence type="ECO:0000313" key="11">
    <source>
        <dbReference type="EMBL" id="OMJ88220.1"/>
    </source>
</evidence>
<dbReference type="EC" id="7.1.3.1" evidence="2"/>
<feature type="transmembrane region" description="Helical" evidence="10">
    <location>
        <begin position="508"/>
        <end position="529"/>
    </location>
</feature>
<keyword evidence="6" id="KW-1278">Translocase</keyword>
<name>A0A1R2CGY1_9CILI</name>
<dbReference type="GO" id="GO:0016020">
    <property type="term" value="C:membrane"/>
    <property type="evidence" value="ECO:0007669"/>
    <property type="project" value="InterPro"/>
</dbReference>
<evidence type="ECO:0000256" key="3">
    <source>
        <dbReference type="ARBA" id="ARBA00022448"/>
    </source>
</evidence>
<reference evidence="11 12" key="1">
    <citation type="submission" date="2016-11" db="EMBL/GenBank/DDBJ databases">
        <title>The macronuclear genome of Stentor coeruleus: a giant cell with tiny introns.</title>
        <authorList>
            <person name="Slabodnick M."/>
            <person name="Ruby J.G."/>
            <person name="Reiff S.B."/>
            <person name="Swart E.C."/>
            <person name="Gosai S."/>
            <person name="Prabakaran S."/>
            <person name="Witkowska E."/>
            <person name="Larue G.E."/>
            <person name="Fisher S."/>
            <person name="Freeman R.M."/>
            <person name="Gunawardena J."/>
            <person name="Chu W."/>
            <person name="Stover N.A."/>
            <person name="Gregory B.D."/>
            <person name="Nowacki M."/>
            <person name="Derisi J."/>
            <person name="Roy S.W."/>
            <person name="Marshall W.F."/>
            <person name="Sood P."/>
        </authorList>
    </citation>
    <scope>NUCLEOTIDE SEQUENCE [LARGE SCALE GENOMIC DNA]</scope>
    <source>
        <strain evidence="11">WM001</strain>
    </source>
</reference>
<feature type="transmembrane region" description="Helical" evidence="10">
    <location>
        <begin position="187"/>
        <end position="211"/>
    </location>
</feature>
<feature type="transmembrane region" description="Helical" evidence="10">
    <location>
        <begin position="763"/>
        <end position="781"/>
    </location>
</feature>
<dbReference type="Proteomes" id="UP000187209">
    <property type="component" value="Unassembled WGS sequence"/>
</dbReference>
<dbReference type="PANTHER" id="PTHR31998">
    <property type="entry name" value="K(+)-INSENSITIVE PYROPHOSPHATE-ENERGIZED PROTON PUMP"/>
    <property type="match status" value="1"/>
</dbReference>
<organism evidence="11 12">
    <name type="scientific">Stentor coeruleus</name>
    <dbReference type="NCBI Taxonomy" id="5963"/>
    <lineage>
        <taxon>Eukaryota</taxon>
        <taxon>Sar</taxon>
        <taxon>Alveolata</taxon>
        <taxon>Ciliophora</taxon>
        <taxon>Postciliodesmatophora</taxon>
        <taxon>Heterotrichea</taxon>
        <taxon>Heterotrichida</taxon>
        <taxon>Stentoridae</taxon>
        <taxon>Stentor</taxon>
    </lineage>
</organism>
<evidence type="ECO:0000313" key="12">
    <source>
        <dbReference type="Proteomes" id="UP000187209"/>
    </source>
</evidence>
<keyword evidence="12" id="KW-1185">Reference proteome</keyword>
<sequence length="790" mass="84388">MSSTEMAYLFIGASTVIGLIYGVILILVLSRVPVGEERGYHGNDERHLKDMIGIKTETKTRINHHTGEKDTYEEEVGPYHDSWDQVIWTLNKITTAVANGAIAFLKEEYKILAIFIVIFAVIIALLVDELGTFWTTGAFVLGALTSIVAGYIGMKVAVFSNCRTAYSAINKENGLARAFRVAFRGGAVLGFVLTSLGLLNLAIILSIYHYFYIEDYENDVKKQEMLRKLYENLAGYGLGGSTIAMFGRVGGGIYTKAADVGADLAGKVEAGLEEDDPRNAATIADNVGDNVGDIAGMGSDLFGSFAESTCAALVVSATSPEIAENYTSMLFPLLISATGILVCIITSFFATHIMEVDKAEKIEKVLKYQLIISTILLTPALWALSYYILPTKFNFIDIKTSLGCIESITNITDIGIQTCVSDNIITKDVAYWHAFVCLACGLWSGLIIGFVTEYFTSHSYTPVREVAESCKTGAATNIIYGLALGYLSCIVPTICLGVTIYFSFKLSSMYGIALAALGMLSNLAIALAIDGYGPISDNAGGMVEMIHLKKEVRAKTDALDAAGNTTAAIGKGFAIGSAALVSLALFGAFITRAELGEVNILQPLQFAGLLIGAMLPYAFSAFTMKSVGKAANQMIVEVRRQFAEMNKNPAYEPEYEKCVAISTQAALKEMILPGCMVIFTPIVTGFLFGSKAVAGLLAGILVSGVQMATSSANSGGAWDNAKKYIEGENLIKKSDPTFKDIKAAAVTGDTVGDPMKDTSGPSLNILVKLSAIISLVFGGFFSKYGGIIAA</sequence>
<comment type="caution">
    <text evidence="11">The sequence shown here is derived from an EMBL/GenBank/DDBJ whole genome shotgun (WGS) entry which is preliminary data.</text>
</comment>
<dbReference type="GO" id="GO:0009678">
    <property type="term" value="F:diphosphate hydrolysis-driven proton transmembrane transporter activity"/>
    <property type="evidence" value="ECO:0007669"/>
    <property type="project" value="UniProtKB-EC"/>
</dbReference>
<dbReference type="PIRSF" id="PIRSF001265">
    <property type="entry name" value="H+-PPase"/>
    <property type="match status" value="1"/>
</dbReference>
<dbReference type="Pfam" id="PF03030">
    <property type="entry name" value="H_PPase"/>
    <property type="match status" value="1"/>
</dbReference>
<dbReference type="InterPro" id="IPR004131">
    <property type="entry name" value="PPase-energised_H-pump"/>
</dbReference>
<proteinExistence type="inferred from homology"/>
<evidence type="ECO:0000256" key="10">
    <source>
        <dbReference type="SAM" id="Phobius"/>
    </source>
</evidence>
<dbReference type="HAMAP" id="MF_01129">
    <property type="entry name" value="PPase_energized_pump"/>
    <property type="match status" value="1"/>
</dbReference>
<feature type="transmembrane region" description="Helical" evidence="10">
    <location>
        <begin position="370"/>
        <end position="389"/>
    </location>
</feature>
<feature type="transmembrane region" description="Helical" evidence="10">
    <location>
        <begin position="109"/>
        <end position="127"/>
    </location>
</feature>
<evidence type="ECO:0000256" key="5">
    <source>
        <dbReference type="ARBA" id="ARBA00022842"/>
    </source>
</evidence>
<feature type="transmembrane region" description="Helical" evidence="10">
    <location>
        <begin position="133"/>
        <end position="154"/>
    </location>
</feature>
<gene>
    <name evidence="11" type="ORF">SteCoe_9879</name>
</gene>
<keyword evidence="4 10" id="KW-0812">Transmembrane</keyword>
<evidence type="ECO:0000256" key="1">
    <source>
        <dbReference type="ARBA" id="ARBA00004127"/>
    </source>
</evidence>
<feature type="transmembrane region" description="Helical" evidence="10">
    <location>
        <begin position="6"/>
        <end position="29"/>
    </location>
</feature>
<feature type="transmembrane region" description="Helical" evidence="10">
    <location>
        <begin position="603"/>
        <end position="624"/>
    </location>
</feature>
<evidence type="ECO:0000256" key="9">
    <source>
        <dbReference type="ARBA" id="ARBA00023136"/>
    </source>
</evidence>
<dbReference type="EMBL" id="MPUH01000156">
    <property type="protein sequence ID" value="OMJ88220.1"/>
    <property type="molecule type" value="Genomic_DNA"/>
</dbReference>
<protein>
    <recommendedName>
        <fullName evidence="2">H(+)-exporting diphosphatase</fullName>
        <ecNumber evidence="2">7.1.3.1</ecNumber>
    </recommendedName>
</protein>
<dbReference type="OrthoDB" id="5210at2759"/>
<evidence type="ECO:0000256" key="8">
    <source>
        <dbReference type="ARBA" id="ARBA00023065"/>
    </source>
</evidence>
<keyword evidence="9 10" id="KW-0472">Membrane</keyword>
<evidence type="ECO:0000256" key="7">
    <source>
        <dbReference type="ARBA" id="ARBA00022989"/>
    </source>
</evidence>
<evidence type="ECO:0000256" key="6">
    <source>
        <dbReference type="ARBA" id="ARBA00022967"/>
    </source>
</evidence>
<keyword evidence="5" id="KW-0460">Magnesium</keyword>
<dbReference type="AlphaFoldDB" id="A0A1R2CGY1"/>
<dbReference type="GO" id="GO:0012505">
    <property type="term" value="C:endomembrane system"/>
    <property type="evidence" value="ECO:0007669"/>
    <property type="project" value="UniProtKB-SubCell"/>
</dbReference>
<feature type="transmembrane region" description="Helical" evidence="10">
    <location>
        <begin position="477"/>
        <end position="502"/>
    </location>
</feature>
<feature type="transmembrane region" description="Helical" evidence="10">
    <location>
        <begin position="430"/>
        <end position="456"/>
    </location>
</feature>
<evidence type="ECO:0000256" key="2">
    <source>
        <dbReference type="ARBA" id="ARBA00013242"/>
    </source>
</evidence>
<accession>A0A1R2CGY1</accession>
<feature type="transmembrane region" description="Helical" evidence="10">
    <location>
        <begin position="573"/>
        <end position="591"/>
    </location>
</feature>
<dbReference type="NCBIfam" id="NF001960">
    <property type="entry name" value="PRK00733.3-5"/>
    <property type="match status" value="1"/>
</dbReference>
<feature type="transmembrane region" description="Helical" evidence="10">
    <location>
        <begin position="677"/>
        <end position="702"/>
    </location>
</feature>
<comment type="subcellular location">
    <subcellularLocation>
        <location evidence="1">Endomembrane system</location>
        <topology evidence="1">Multi-pass membrane protein</topology>
    </subcellularLocation>
</comment>